<dbReference type="GO" id="GO:0042910">
    <property type="term" value="F:xenobiotic transmembrane transporter activity"/>
    <property type="evidence" value="ECO:0007669"/>
    <property type="project" value="InterPro"/>
</dbReference>
<evidence type="ECO:0000256" key="5">
    <source>
        <dbReference type="ARBA" id="ARBA00022692"/>
    </source>
</evidence>
<dbReference type="InterPro" id="IPR002528">
    <property type="entry name" value="MATE_fam"/>
</dbReference>
<dbReference type="GO" id="GO:0005886">
    <property type="term" value="C:plasma membrane"/>
    <property type="evidence" value="ECO:0007669"/>
    <property type="project" value="UniProtKB-SubCell"/>
</dbReference>
<evidence type="ECO:0000313" key="12">
    <source>
        <dbReference type="Proteomes" id="UP000384372"/>
    </source>
</evidence>
<dbReference type="GO" id="GO:0015297">
    <property type="term" value="F:antiporter activity"/>
    <property type="evidence" value="ECO:0007669"/>
    <property type="project" value="UniProtKB-KW"/>
</dbReference>
<dbReference type="PIRSF" id="PIRSF006603">
    <property type="entry name" value="DinF"/>
    <property type="match status" value="1"/>
</dbReference>
<dbReference type="NCBIfam" id="TIGR00797">
    <property type="entry name" value="matE"/>
    <property type="match status" value="1"/>
</dbReference>
<evidence type="ECO:0000313" key="11">
    <source>
        <dbReference type="EMBL" id="MQP12811.1"/>
    </source>
</evidence>
<dbReference type="EMBL" id="VZAD01000098">
    <property type="protein sequence ID" value="MQP12811.1"/>
    <property type="molecule type" value="Genomic_DNA"/>
</dbReference>
<dbReference type="InterPro" id="IPR048279">
    <property type="entry name" value="MdtK-like"/>
</dbReference>
<evidence type="ECO:0000256" key="8">
    <source>
        <dbReference type="ARBA" id="ARBA00023136"/>
    </source>
</evidence>
<keyword evidence="3" id="KW-0050">Antiport</keyword>
<feature type="transmembrane region" description="Helical" evidence="10">
    <location>
        <begin position="192"/>
        <end position="217"/>
    </location>
</feature>
<dbReference type="GO" id="GO:0006811">
    <property type="term" value="P:monoatomic ion transport"/>
    <property type="evidence" value="ECO:0007669"/>
    <property type="project" value="UniProtKB-KW"/>
</dbReference>
<organism evidence="11 12">
    <name type="scientific">Segatella copri</name>
    <dbReference type="NCBI Taxonomy" id="165179"/>
    <lineage>
        <taxon>Bacteria</taxon>
        <taxon>Pseudomonadati</taxon>
        <taxon>Bacteroidota</taxon>
        <taxon>Bacteroidia</taxon>
        <taxon>Bacteroidales</taxon>
        <taxon>Prevotellaceae</taxon>
        <taxon>Segatella</taxon>
    </lineage>
</organism>
<dbReference type="Pfam" id="PF01554">
    <property type="entry name" value="MatE"/>
    <property type="match status" value="2"/>
</dbReference>
<accession>A0A6A7WEI7</accession>
<keyword evidence="7" id="KW-0406">Ion transport</keyword>
<evidence type="ECO:0000256" key="2">
    <source>
        <dbReference type="ARBA" id="ARBA00022448"/>
    </source>
</evidence>
<keyword evidence="6 10" id="KW-1133">Transmembrane helix</keyword>
<dbReference type="Proteomes" id="UP000384372">
    <property type="component" value="Unassembled WGS sequence"/>
</dbReference>
<feature type="transmembrane region" description="Helical" evidence="10">
    <location>
        <begin position="249"/>
        <end position="270"/>
    </location>
</feature>
<evidence type="ECO:0000256" key="4">
    <source>
        <dbReference type="ARBA" id="ARBA00022475"/>
    </source>
</evidence>
<protein>
    <recommendedName>
        <fullName evidence="9">Multidrug-efflux transporter</fullName>
    </recommendedName>
</protein>
<name>A0A6A7WEI7_9BACT</name>
<feature type="transmembrane region" description="Helical" evidence="10">
    <location>
        <begin position="414"/>
        <end position="437"/>
    </location>
</feature>
<dbReference type="RefSeq" id="WP_158464373.1">
    <property type="nucleotide sequence ID" value="NZ_VZAD01000098.1"/>
</dbReference>
<evidence type="ECO:0000256" key="7">
    <source>
        <dbReference type="ARBA" id="ARBA00023065"/>
    </source>
</evidence>
<comment type="caution">
    <text evidence="11">The sequence shown here is derived from an EMBL/GenBank/DDBJ whole genome shotgun (WGS) entry which is preliminary data.</text>
</comment>
<feature type="transmembrane region" description="Helical" evidence="10">
    <location>
        <begin position="322"/>
        <end position="342"/>
    </location>
</feature>
<evidence type="ECO:0000256" key="1">
    <source>
        <dbReference type="ARBA" id="ARBA00004651"/>
    </source>
</evidence>
<evidence type="ECO:0000256" key="9">
    <source>
        <dbReference type="ARBA" id="ARBA00031636"/>
    </source>
</evidence>
<reference evidence="11 12" key="1">
    <citation type="submission" date="2019-09" db="EMBL/GenBank/DDBJ databases">
        <title>Distinct polysaccharide growth profiles of human intestinal Prevotella copri isolates.</title>
        <authorList>
            <person name="Fehlner-Peach H."/>
            <person name="Magnabosco C."/>
            <person name="Raghavan V."/>
            <person name="Scher J.U."/>
            <person name="Tett A."/>
            <person name="Cox L.M."/>
            <person name="Gottsegen C."/>
            <person name="Watters A."/>
            <person name="Wiltshire- Gordon J.D."/>
            <person name="Segata N."/>
            <person name="Bonneau R."/>
            <person name="Littman D.R."/>
        </authorList>
    </citation>
    <scope>NUCLEOTIDE SEQUENCE [LARGE SCALE GENOMIC DNA]</scope>
    <source>
        <strain evidence="12">iAQ1173</strain>
    </source>
</reference>
<dbReference type="OrthoDB" id="9780160at2"/>
<dbReference type="PANTHER" id="PTHR43298">
    <property type="entry name" value="MULTIDRUG RESISTANCE PROTEIN NORM-RELATED"/>
    <property type="match status" value="1"/>
</dbReference>
<evidence type="ECO:0000256" key="6">
    <source>
        <dbReference type="ARBA" id="ARBA00022989"/>
    </source>
</evidence>
<keyword evidence="5 10" id="KW-0812">Transmembrane</keyword>
<feature type="transmembrane region" description="Helical" evidence="10">
    <location>
        <begin position="391"/>
        <end position="408"/>
    </location>
</feature>
<dbReference type="CDD" id="cd13131">
    <property type="entry name" value="MATE_NorM_like"/>
    <property type="match status" value="1"/>
</dbReference>
<feature type="transmembrane region" description="Helical" evidence="10">
    <location>
        <begin position="97"/>
        <end position="118"/>
    </location>
</feature>
<keyword evidence="2" id="KW-0813">Transport</keyword>
<feature type="transmembrane region" description="Helical" evidence="10">
    <location>
        <begin position="130"/>
        <end position="151"/>
    </location>
</feature>
<dbReference type="PANTHER" id="PTHR43298:SF2">
    <property type="entry name" value="FMN_FAD EXPORTER YEEO-RELATED"/>
    <property type="match status" value="1"/>
</dbReference>
<proteinExistence type="predicted"/>
<feature type="transmembrane region" description="Helical" evidence="10">
    <location>
        <begin position="163"/>
        <end position="186"/>
    </location>
</feature>
<feature type="transmembrane region" description="Helical" evidence="10">
    <location>
        <begin position="276"/>
        <end position="301"/>
    </location>
</feature>
<evidence type="ECO:0000256" key="10">
    <source>
        <dbReference type="SAM" id="Phobius"/>
    </source>
</evidence>
<evidence type="ECO:0000256" key="3">
    <source>
        <dbReference type="ARBA" id="ARBA00022449"/>
    </source>
</evidence>
<keyword evidence="4" id="KW-1003">Cell membrane</keyword>
<dbReference type="AlphaFoldDB" id="A0A6A7WEI7"/>
<keyword evidence="12" id="KW-1185">Reference proteome</keyword>
<feature type="transmembrane region" description="Helical" evidence="10">
    <location>
        <begin position="12"/>
        <end position="36"/>
    </location>
</feature>
<comment type="subcellular location">
    <subcellularLocation>
        <location evidence="1">Cell membrane</location>
        <topology evidence="1">Multi-pass membrane protein</topology>
    </subcellularLocation>
</comment>
<gene>
    <name evidence="11" type="ORF">F7D20_12785</name>
</gene>
<sequence>MSKKNTGTQRHYYKNLLSIGIPIVIGQLGTIILGFADTIMIGHHSTEELAAAGLVNNIYTLVFVMYMGFTYGLTPIIGRLYGEERTDSIGQKVRNSLFANMLTGALLSIALVVLYLNLSHIGQPEELLALIRPYFIVNLISVLFMGIFYTMKQFLDGVAETRVAMWVMIGGNVVNIFGNWLLIYGVAGFPELGLLGAGISTLLSRVLMAAAMVGIVIGRKKFAQYRHDILHSSITKADFREMNRLGWPVALQLGMESSAFTLSCVMVGWLGTIPLAAHQVMITLSQLFYLVLSGMAAAMAIRVSHFVGQKDYQAVRQNAYDGWRLNLMFSICMGLPVLLLRHQIGGWFNDNVEVQQYVALLIIMMMVYQFGDGLQYSFANALRGIACVRPMVLYAFIAYFVISLPMGYTLGFPLGMGILGIWIAFPFGLTIAGTMYWHRFEKELRKMEQQATGTQA</sequence>
<feature type="transmembrane region" description="Helical" evidence="10">
    <location>
        <begin position="354"/>
        <end position="371"/>
    </location>
</feature>
<keyword evidence="8 10" id="KW-0472">Membrane</keyword>
<feature type="transmembrane region" description="Helical" evidence="10">
    <location>
        <begin position="56"/>
        <end position="77"/>
    </location>
</feature>
<dbReference type="InterPro" id="IPR050222">
    <property type="entry name" value="MATE_MdtK"/>
</dbReference>